<feature type="signal peptide" evidence="1">
    <location>
        <begin position="1"/>
        <end position="16"/>
    </location>
</feature>
<sequence length="74" mass="8451">MTRMFLECLFLVLVTCLDVSKQKYLKQQTGVGCYKCHSINGSDAHCGDPFHPAYNMQRYFANIDVIDECACHID</sequence>
<proteinExistence type="predicted"/>
<dbReference type="EMBL" id="HACG01022159">
    <property type="protein sequence ID" value="CEK69024.1"/>
    <property type="molecule type" value="Transcribed_RNA"/>
</dbReference>
<reference evidence="2" key="1">
    <citation type="submission" date="2014-12" db="EMBL/GenBank/DDBJ databases">
        <title>Insight into the proteome of Arion vulgaris.</title>
        <authorList>
            <person name="Aradska J."/>
            <person name="Bulat T."/>
            <person name="Smidak R."/>
            <person name="Sarate P."/>
            <person name="Gangsoo J."/>
            <person name="Sialana F."/>
            <person name="Bilban M."/>
            <person name="Lubec G."/>
        </authorList>
    </citation>
    <scope>NUCLEOTIDE SEQUENCE</scope>
    <source>
        <tissue evidence="2">Skin</tissue>
    </source>
</reference>
<name>A0A0B6ZK96_9EUPU</name>
<protein>
    <recommendedName>
        <fullName evidence="3">Cytochrome c domain-containing protein</fullName>
    </recommendedName>
</protein>
<evidence type="ECO:0000256" key="1">
    <source>
        <dbReference type="SAM" id="SignalP"/>
    </source>
</evidence>
<feature type="chain" id="PRO_5002110797" description="Cytochrome c domain-containing protein" evidence="1">
    <location>
        <begin position="17"/>
        <end position="74"/>
    </location>
</feature>
<accession>A0A0B6ZK96</accession>
<gene>
    <name evidence="2" type="primary">ORF68633</name>
</gene>
<dbReference type="AlphaFoldDB" id="A0A0B6ZK96"/>
<evidence type="ECO:0000313" key="2">
    <source>
        <dbReference type="EMBL" id="CEK69024.1"/>
    </source>
</evidence>
<feature type="non-terminal residue" evidence="2">
    <location>
        <position position="74"/>
    </location>
</feature>
<evidence type="ECO:0008006" key="3">
    <source>
        <dbReference type="Google" id="ProtNLM"/>
    </source>
</evidence>
<keyword evidence="1" id="KW-0732">Signal</keyword>
<organism evidence="2">
    <name type="scientific">Arion vulgaris</name>
    <dbReference type="NCBI Taxonomy" id="1028688"/>
    <lineage>
        <taxon>Eukaryota</taxon>
        <taxon>Metazoa</taxon>
        <taxon>Spiralia</taxon>
        <taxon>Lophotrochozoa</taxon>
        <taxon>Mollusca</taxon>
        <taxon>Gastropoda</taxon>
        <taxon>Heterobranchia</taxon>
        <taxon>Euthyneura</taxon>
        <taxon>Panpulmonata</taxon>
        <taxon>Eupulmonata</taxon>
        <taxon>Stylommatophora</taxon>
        <taxon>Helicina</taxon>
        <taxon>Arionoidea</taxon>
        <taxon>Arionidae</taxon>
        <taxon>Arion</taxon>
    </lineage>
</organism>